<comment type="caution">
    <text evidence="2">The sequence shown here is derived from an EMBL/GenBank/DDBJ whole genome shotgun (WGS) entry which is preliminary data.</text>
</comment>
<keyword evidence="3" id="KW-1185">Reference proteome</keyword>
<evidence type="ECO:0000256" key="1">
    <source>
        <dbReference type="SAM" id="MobiDB-lite"/>
    </source>
</evidence>
<accession>A0AAV7VUX8</accession>
<gene>
    <name evidence="2" type="ORF">NDU88_000069</name>
</gene>
<dbReference type="Proteomes" id="UP001066276">
    <property type="component" value="Chromosome 1_2"/>
</dbReference>
<feature type="compositionally biased region" description="Basic and acidic residues" evidence="1">
    <location>
        <begin position="102"/>
        <end position="116"/>
    </location>
</feature>
<proteinExistence type="predicted"/>
<evidence type="ECO:0000313" key="3">
    <source>
        <dbReference type="Proteomes" id="UP001066276"/>
    </source>
</evidence>
<protein>
    <submittedName>
        <fullName evidence="2">Uncharacterized protein</fullName>
    </submittedName>
</protein>
<feature type="region of interest" description="Disordered" evidence="1">
    <location>
        <begin position="58"/>
        <end position="168"/>
    </location>
</feature>
<dbReference type="AlphaFoldDB" id="A0AAV7VUX8"/>
<organism evidence="2 3">
    <name type="scientific">Pleurodeles waltl</name>
    <name type="common">Iberian ribbed newt</name>
    <dbReference type="NCBI Taxonomy" id="8319"/>
    <lineage>
        <taxon>Eukaryota</taxon>
        <taxon>Metazoa</taxon>
        <taxon>Chordata</taxon>
        <taxon>Craniata</taxon>
        <taxon>Vertebrata</taxon>
        <taxon>Euteleostomi</taxon>
        <taxon>Amphibia</taxon>
        <taxon>Batrachia</taxon>
        <taxon>Caudata</taxon>
        <taxon>Salamandroidea</taxon>
        <taxon>Salamandridae</taxon>
        <taxon>Pleurodelinae</taxon>
        <taxon>Pleurodeles</taxon>
    </lineage>
</organism>
<feature type="compositionally biased region" description="Basic and acidic residues" evidence="1">
    <location>
        <begin position="158"/>
        <end position="168"/>
    </location>
</feature>
<dbReference type="EMBL" id="JANPWB010000002">
    <property type="protein sequence ID" value="KAJ1204629.1"/>
    <property type="molecule type" value="Genomic_DNA"/>
</dbReference>
<feature type="compositionally biased region" description="Polar residues" evidence="1">
    <location>
        <begin position="61"/>
        <end position="71"/>
    </location>
</feature>
<name>A0AAV7VUX8_PLEWA</name>
<sequence>MRECADKEEVENIPLESHLAETVDASVCLLHHLKEQEGRLASLVLFVRRTNAAACATTATSNPEGSGSVANPLQLLGPTEQRRRRRALAPTGEGECGAGERSSVDREREEEQRNEQETSGGVEQAESGPKESQVVLVAREAPCELTSHASGEAWPFQKKTETERRTEE</sequence>
<reference evidence="2" key="1">
    <citation type="journal article" date="2022" name="bioRxiv">
        <title>Sequencing and chromosome-scale assembly of the giantPleurodeles waltlgenome.</title>
        <authorList>
            <person name="Brown T."/>
            <person name="Elewa A."/>
            <person name="Iarovenko S."/>
            <person name="Subramanian E."/>
            <person name="Araus A.J."/>
            <person name="Petzold A."/>
            <person name="Susuki M."/>
            <person name="Suzuki K.-i.T."/>
            <person name="Hayashi T."/>
            <person name="Toyoda A."/>
            <person name="Oliveira C."/>
            <person name="Osipova E."/>
            <person name="Leigh N.D."/>
            <person name="Simon A."/>
            <person name="Yun M.H."/>
        </authorList>
    </citation>
    <scope>NUCLEOTIDE SEQUENCE</scope>
    <source>
        <strain evidence="2">20211129_DDA</strain>
        <tissue evidence="2">Liver</tissue>
    </source>
</reference>
<evidence type="ECO:0000313" key="2">
    <source>
        <dbReference type="EMBL" id="KAJ1204629.1"/>
    </source>
</evidence>